<name>T1IPI3_STRMM</name>
<evidence type="ECO:0000313" key="2">
    <source>
        <dbReference type="Proteomes" id="UP000014500"/>
    </source>
</evidence>
<dbReference type="HOGENOM" id="CLU_654388_0_0_1"/>
<organism evidence="1 2">
    <name type="scientific">Strigamia maritima</name>
    <name type="common">European centipede</name>
    <name type="synonym">Geophilus maritimus</name>
    <dbReference type="NCBI Taxonomy" id="126957"/>
    <lineage>
        <taxon>Eukaryota</taxon>
        <taxon>Metazoa</taxon>
        <taxon>Ecdysozoa</taxon>
        <taxon>Arthropoda</taxon>
        <taxon>Myriapoda</taxon>
        <taxon>Chilopoda</taxon>
        <taxon>Pleurostigmophora</taxon>
        <taxon>Geophilomorpha</taxon>
        <taxon>Linotaeniidae</taxon>
        <taxon>Strigamia</taxon>
    </lineage>
</organism>
<reference evidence="2" key="1">
    <citation type="submission" date="2011-05" db="EMBL/GenBank/DDBJ databases">
        <authorList>
            <person name="Richards S.R."/>
            <person name="Qu J."/>
            <person name="Jiang H."/>
            <person name="Jhangiani S.N."/>
            <person name="Agravi P."/>
            <person name="Goodspeed R."/>
            <person name="Gross S."/>
            <person name="Mandapat C."/>
            <person name="Jackson L."/>
            <person name="Mathew T."/>
            <person name="Pu L."/>
            <person name="Thornton R."/>
            <person name="Saada N."/>
            <person name="Wilczek-Boney K.B."/>
            <person name="Lee S."/>
            <person name="Kovar C."/>
            <person name="Wu Y."/>
            <person name="Scherer S.E."/>
            <person name="Worley K.C."/>
            <person name="Muzny D.M."/>
            <person name="Gibbs R."/>
        </authorList>
    </citation>
    <scope>NUCLEOTIDE SEQUENCE</scope>
    <source>
        <strain evidence="2">Brora</strain>
    </source>
</reference>
<protein>
    <submittedName>
        <fullName evidence="1">Uncharacterized protein</fullName>
    </submittedName>
</protein>
<dbReference type="Proteomes" id="UP000014500">
    <property type="component" value="Unassembled WGS sequence"/>
</dbReference>
<proteinExistence type="predicted"/>
<evidence type="ECO:0000313" key="1">
    <source>
        <dbReference type="EnsemblMetazoa" id="SMAR002935-PA"/>
    </source>
</evidence>
<reference evidence="1" key="2">
    <citation type="submission" date="2015-02" db="UniProtKB">
        <authorList>
            <consortium name="EnsemblMetazoa"/>
        </authorList>
    </citation>
    <scope>IDENTIFICATION</scope>
</reference>
<sequence>MNFGCHSTVCVNIHSFGIGSSRRAEFEVCTWQKAVTAVGCRNNTDIFHINSQFHLMLSDMEVIDRCYASYQLGLSPIHPKVLEQYEAVFLQLANEHKTINMFELQELLEAVLPNGKNLKYHIKKGTTGMLRAERLRDALLEGGFQRRIFRIRFSTPCKTTRPLESHRRTKRRRGCCTKETNMFPLRFPSFSSARNTSCDMMAPSLQLPWRNRQAYDVVDVFHRKSDSDSLVFMSFFNFAFEDSGEINMAEMTRTSQRDSEARIRVKKTLIFFQFYLPYVNITRRDYICISPTFQYFSFFRFFTFNVVTPEESMGFVYGKEDLRLKWPPLCNLHINAIRRWQHLLLAEQFDILTAGNPISIIATDKQISIIATDKQISIIAITMATEFQSSPLQWQPNFNHRHRHFIYLLFIYLKKKKKKN</sequence>
<dbReference type="EMBL" id="JH431262">
    <property type="status" value="NOT_ANNOTATED_CDS"/>
    <property type="molecule type" value="Genomic_DNA"/>
</dbReference>
<dbReference type="EnsemblMetazoa" id="SMAR002935-RA">
    <property type="protein sequence ID" value="SMAR002935-PA"/>
    <property type="gene ID" value="SMAR002935"/>
</dbReference>
<keyword evidence="2" id="KW-1185">Reference proteome</keyword>
<dbReference type="STRING" id="126957.T1IPI3"/>
<accession>T1IPI3</accession>
<dbReference type="AlphaFoldDB" id="T1IPI3"/>